<protein>
    <submittedName>
        <fullName evidence="1">Uncharacterized protein</fullName>
    </submittedName>
</protein>
<reference evidence="2" key="1">
    <citation type="submission" date="2019-10" db="EMBL/GenBank/DDBJ databases">
        <title>Lacipirellula parvula gen. nov., sp. nov., representing a lineage of planctomycetes widespread in freshwater anoxic habitats, and description of the family Lacipirellulaceae.</title>
        <authorList>
            <person name="Dedysh S.N."/>
            <person name="Kulichevskaya I.S."/>
            <person name="Beletsky A.V."/>
            <person name="Rakitin A.L."/>
            <person name="Mardanov A.V."/>
            <person name="Ivanova A.A."/>
            <person name="Saltykova V.X."/>
            <person name="Rijpstra W.I.C."/>
            <person name="Sinninghe Damste J.S."/>
            <person name="Ravin N.V."/>
        </authorList>
    </citation>
    <scope>NUCLEOTIDE SEQUENCE [LARGE SCALE GENOMIC DNA]</scope>
    <source>
        <strain evidence="2">PX69</strain>
    </source>
</reference>
<dbReference type="Proteomes" id="UP000326837">
    <property type="component" value="Chromosome"/>
</dbReference>
<gene>
    <name evidence="1" type="ORF">PLANPX_1912</name>
</gene>
<evidence type="ECO:0000313" key="2">
    <source>
        <dbReference type="Proteomes" id="UP000326837"/>
    </source>
</evidence>
<sequence length="49" mass="5423">MSTPAIDTESMSTIGAAWETGTFKYVPNTHTWLIQLVSLVGLRARRTLT</sequence>
<name>A0A5K7X6T6_9BACT</name>
<dbReference type="AlphaFoldDB" id="A0A5K7X6T6"/>
<accession>A0A5K7X6T6</accession>
<dbReference type="EMBL" id="AP021861">
    <property type="protein sequence ID" value="BBO32300.1"/>
    <property type="molecule type" value="Genomic_DNA"/>
</dbReference>
<evidence type="ECO:0000313" key="1">
    <source>
        <dbReference type="EMBL" id="BBO32300.1"/>
    </source>
</evidence>
<proteinExistence type="predicted"/>
<keyword evidence="2" id="KW-1185">Reference proteome</keyword>
<organism evidence="1 2">
    <name type="scientific">Lacipirellula parvula</name>
    <dbReference type="NCBI Taxonomy" id="2650471"/>
    <lineage>
        <taxon>Bacteria</taxon>
        <taxon>Pseudomonadati</taxon>
        <taxon>Planctomycetota</taxon>
        <taxon>Planctomycetia</taxon>
        <taxon>Pirellulales</taxon>
        <taxon>Lacipirellulaceae</taxon>
        <taxon>Lacipirellula</taxon>
    </lineage>
</organism>
<dbReference type="KEGG" id="lpav:PLANPX_1912"/>